<evidence type="ECO:0000256" key="1">
    <source>
        <dbReference type="ARBA" id="ARBA00022553"/>
    </source>
</evidence>
<protein>
    <submittedName>
        <fullName evidence="5">NudC domain-containing protein 3</fullName>
    </submittedName>
</protein>
<evidence type="ECO:0000256" key="2">
    <source>
        <dbReference type="SAM" id="MobiDB-lite"/>
    </source>
</evidence>
<evidence type="ECO:0000259" key="3">
    <source>
        <dbReference type="PROSITE" id="PS51203"/>
    </source>
</evidence>
<dbReference type="SUPFAM" id="SSF49764">
    <property type="entry name" value="HSP20-like chaperones"/>
    <property type="match status" value="1"/>
</dbReference>
<keyword evidence="4" id="KW-1185">Reference proteome</keyword>
<organism evidence="4 5">
    <name type="scientific">Galendromus occidentalis</name>
    <name type="common">western predatory mite</name>
    <dbReference type="NCBI Taxonomy" id="34638"/>
    <lineage>
        <taxon>Eukaryota</taxon>
        <taxon>Metazoa</taxon>
        <taxon>Ecdysozoa</taxon>
        <taxon>Arthropoda</taxon>
        <taxon>Chelicerata</taxon>
        <taxon>Arachnida</taxon>
        <taxon>Acari</taxon>
        <taxon>Parasitiformes</taxon>
        <taxon>Mesostigmata</taxon>
        <taxon>Gamasina</taxon>
        <taxon>Phytoseioidea</taxon>
        <taxon>Phytoseiidae</taxon>
        <taxon>Typhlodrominae</taxon>
        <taxon>Galendromus</taxon>
    </lineage>
</organism>
<dbReference type="Pfam" id="PF04969">
    <property type="entry name" value="CS"/>
    <property type="match status" value="1"/>
</dbReference>
<feature type="region of interest" description="Disordered" evidence="2">
    <location>
        <begin position="286"/>
        <end position="305"/>
    </location>
</feature>
<dbReference type="PANTHER" id="PTHR12356:SF19">
    <property type="entry name" value="NUDC DOMAIN-CONTAINING PROTEIN 3"/>
    <property type="match status" value="1"/>
</dbReference>
<dbReference type="InterPro" id="IPR025934">
    <property type="entry name" value="NudC_N_dom"/>
</dbReference>
<dbReference type="Proteomes" id="UP000694867">
    <property type="component" value="Unplaced"/>
</dbReference>
<feature type="compositionally biased region" description="Basic and acidic residues" evidence="2">
    <location>
        <begin position="287"/>
        <end position="299"/>
    </location>
</feature>
<dbReference type="GO" id="GO:0006457">
    <property type="term" value="P:protein folding"/>
    <property type="evidence" value="ECO:0007669"/>
    <property type="project" value="TreeGrafter"/>
</dbReference>
<name>A0AAJ7L6A6_9ACAR</name>
<feature type="region of interest" description="Disordered" evidence="2">
    <location>
        <begin position="136"/>
        <end position="157"/>
    </location>
</feature>
<dbReference type="KEGG" id="goe:100902763"/>
<dbReference type="InterPro" id="IPR037898">
    <property type="entry name" value="NudC_fam"/>
</dbReference>
<dbReference type="GO" id="GO:0005737">
    <property type="term" value="C:cytoplasm"/>
    <property type="evidence" value="ECO:0007669"/>
    <property type="project" value="TreeGrafter"/>
</dbReference>
<keyword evidence="1" id="KW-0597">Phosphoprotein</keyword>
<reference evidence="5" key="1">
    <citation type="submission" date="2025-08" db="UniProtKB">
        <authorList>
            <consortium name="RefSeq"/>
        </authorList>
    </citation>
    <scope>IDENTIFICATION</scope>
</reference>
<proteinExistence type="predicted"/>
<dbReference type="GeneID" id="100902763"/>
<dbReference type="CDD" id="cd06467">
    <property type="entry name" value="p23_NUDC_like"/>
    <property type="match status" value="1"/>
</dbReference>
<dbReference type="RefSeq" id="XP_018497134.1">
    <property type="nucleotide sequence ID" value="XM_018641618.1"/>
</dbReference>
<dbReference type="PROSITE" id="PS51203">
    <property type="entry name" value="CS"/>
    <property type="match status" value="1"/>
</dbReference>
<gene>
    <name evidence="5" type="primary">LOC100902763</name>
</gene>
<dbReference type="InterPro" id="IPR008978">
    <property type="entry name" value="HSP20-like_chaperone"/>
</dbReference>
<dbReference type="PANTHER" id="PTHR12356">
    <property type="entry name" value="NUCLEAR MOVEMENT PROTEIN NUDC"/>
    <property type="match status" value="1"/>
</dbReference>
<feature type="domain" description="CS" evidence="3">
    <location>
        <begin position="163"/>
        <end position="252"/>
    </location>
</feature>
<evidence type="ECO:0000313" key="5">
    <source>
        <dbReference type="RefSeq" id="XP_018497134.1"/>
    </source>
</evidence>
<accession>A0AAJ7L6A6</accession>
<dbReference type="AlphaFoldDB" id="A0AAJ7L6A6"/>
<dbReference type="InterPro" id="IPR007052">
    <property type="entry name" value="CS_dom"/>
</dbReference>
<evidence type="ECO:0000313" key="4">
    <source>
        <dbReference type="Proteomes" id="UP000694867"/>
    </source>
</evidence>
<sequence length="305" mass="34622">MGDTRFDGDFLNVLSDCGRAEVFLDKVFGFLYRRTDFYKIQDSERGFKEGYPHGYASKVAYNAFCKYNKIARDEDEKKFNELRAAAEGSGAPDIANVEEVYSMDGEEVSIKREGDEVIVNVPGTSSAEDARPLSEFGQRIPPEGVDATKQSKKTKSNDAYNGAECDGYCWSQTQDDVDVKVHITKDHKKFNVEYSSGNLKATALHNGARVTLMDGKLSYPIKESELVWTVASGEYIHIALEKSSEKWWDRLLDNEEKINLGELEIEKRFDELDDEARMKILQMQQETMDKALGRPDPKKKPTKTY</sequence>
<dbReference type="GO" id="GO:0051082">
    <property type="term" value="F:unfolded protein binding"/>
    <property type="evidence" value="ECO:0007669"/>
    <property type="project" value="TreeGrafter"/>
</dbReference>
<dbReference type="Pfam" id="PF14050">
    <property type="entry name" value="Nudc_N"/>
    <property type="match status" value="1"/>
</dbReference>
<dbReference type="Gene3D" id="2.60.40.790">
    <property type="match status" value="1"/>
</dbReference>